<dbReference type="Gene3D" id="1.20.1740.10">
    <property type="entry name" value="Amino acid/polyamine transporter I"/>
    <property type="match status" value="1"/>
</dbReference>
<feature type="transmembrane region" description="Helical" evidence="6">
    <location>
        <begin position="430"/>
        <end position="455"/>
    </location>
</feature>
<reference evidence="9" key="1">
    <citation type="submission" date="2017-02" db="UniProtKB">
        <authorList>
            <consortium name="WormBaseParasite"/>
        </authorList>
    </citation>
    <scope>IDENTIFICATION</scope>
</reference>
<comment type="subcellular location">
    <subcellularLocation>
        <location evidence="1">Membrane</location>
    </subcellularLocation>
</comment>
<feature type="transmembrane region" description="Helical" evidence="6">
    <location>
        <begin position="232"/>
        <end position="253"/>
    </location>
</feature>
<proteinExistence type="predicted"/>
<dbReference type="Proteomes" id="UP000046392">
    <property type="component" value="Unplaced"/>
</dbReference>
<evidence type="ECO:0000256" key="6">
    <source>
        <dbReference type="SAM" id="Phobius"/>
    </source>
</evidence>
<dbReference type="WBParaSite" id="SPAL_0000831600.1">
    <property type="protein sequence ID" value="SPAL_0000831600.1"/>
    <property type="gene ID" value="SPAL_0000831600"/>
</dbReference>
<keyword evidence="8" id="KW-1185">Reference proteome</keyword>
<evidence type="ECO:0000256" key="1">
    <source>
        <dbReference type="ARBA" id="ARBA00004370"/>
    </source>
</evidence>
<evidence type="ECO:0000256" key="5">
    <source>
        <dbReference type="ARBA" id="ARBA00023136"/>
    </source>
</evidence>
<feature type="transmembrane region" description="Helical" evidence="6">
    <location>
        <begin position="265"/>
        <end position="291"/>
    </location>
</feature>
<feature type="transmembrane region" description="Helical" evidence="6">
    <location>
        <begin position="350"/>
        <end position="370"/>
    </location>
</feature>
<evidence type="ECO:0000313" key="9">
    <source>
        <dbReference type="WBParaSite" id="SPAL_0000831600.1"/>
    </source>
</evidence>
<evidence type="ECO:0000256" key="2">
    <source>
        <dbReference type="ARBA" id="ARBA00022448"/>
    </source>
</evidence>
<keyword evidence="5 6" id="KW-0472">Membrane</keyword>
<feature type="transmembrane region" description="Helical" evidence="6">
    <location>
        <begin position="73"/>
        <end position="94"/>
    </location>
</feature>
<name>A0A0N5BR10_STREA</name>
<protein>
    <submittedName>
        <fullName evidence="9">Aa_trans domain-containing protein</fullName>
    </submittedName>
</protein>
<evidence type="ECO:0000256" key="3">
    <source>
        <dbReference type="ARBA" id="ARBA00022692"/>
    </source>
</evidence>
<dbReference type="GO" id="GO:0016020">
    <property type="term" value="C:membrane"/>
    <property type="evidence" value="ECO:0007669"/>
    <property type="project" value="UniProtKB-SubCell"/>
</dbReference>
<feature type="transmembrane region" description="Helical" evidence="6">
    <location>
        <begin position="376"/>
        <end position="397"/>
    </location>
</feature>
<keyword evidence="3 6" id="KW-0812">Transmembrane</keyword>
<dbReference type="STRING" id="174720.A0A0N5BR10"/>
<evidence type="ECO:0000259" key="7">
    <source>
        <dbReference type="Pfam" id="PF01490"/>
    </source>
</evidence>
<evidence type="ECO:0000313" key="8">
    <source>
        <dbReference type="Proteomes" id="UP000046392"/>
    </source>
</evidence>
<accession>A0A0N5BR10</accession>
<organism evidence="8 9">
    <name type="scientific">Strongyloides papillosus</name>
    <name type="common">Intestinal threadworm</name>
    <dbReference type="NCBI Taxonomy" id="174720"/>
    <lineage>
        <taxon>Eukaryota</taxon>
        <taxon>Metazoa</taxon>
        <taxon>Ecdysozoa</taxon>
        <taxon>Nematoda</taxon>
        <taxon>Chromadorea</taxon>
        <taxon>Rhabditida</taxon>
        <taxon>Tylenchina</taxon>
        <taxon>Panagrolaimomorpha</taxon>
        <taxon>Strongyloidoidea</taxon>
        <taxon>Strongyloididae</taxon>
        <taxon>Strongyloides</taxon>
    </lineage>
</organism>
<dbReference type="InterPro" id="IPR013057">
    <property type="entry name" value="AA_transpt_TM"/>
</dbReference>
<feature type="transmembrane region" description="Helical" evidence="6">
    <location>
        <begin position="131"/>
        <end position="151"/>
    </location>
</feature>
<dbReference type="AlphaFoldDB" id="A0A0N5BR10"/>
<feature type="domain" description="Amino acid transporter transmembrane" evidence="7">
    <location>
        <begin position="43"/>
        <end position="402"/>
    </location>
</feature>
<evidence type="ECO:0000256" key="4">
    <source>
        <dbReference type="ARBA" id="ARBA00022989"/>
    </source>
</evidence>
<keyword evidence="4 6" id="KW-1133">Transmembrane helix</keyword>
<dbReference type="FunFam" id="1.20.1740.10:FF:000052">
    <property type="entry name" value="Lysine histidine transporter-like 3"/>
    <property type="match status" value="1"/>
</dbReference>
<feature type="transmembrane region" description="Helical" evidence="6">
    <location>
        <begin position="163"/>
        <end position="185"/>
    </location>
</feature>
<sequence length="513" mass="57413">MSSPVTTTKKIHPFTVTSPDEDVQKERSNGSWYNGEYIKYSGLSWFFATLFTVGTLAGGALVALPSAMVMSGIFPGILLTLIFGILFCYASVCMGKSWCILQKQWKEYENFCRNPFSEMAFRAGGKRFRSFTVVIFYINQFGTSIVFLLLASKNLWSLLKVFYLVNIPFCYVILILGLLSLLCLFLKSPADFWGIALCAMLSTAFVAALLIVGSEMDYAQCEAHRELPKVSYTNVFLSVGIISYAYGGGASLANVQHDMKRPSEFTFASIIGFIIIILFYIPVELVTYYTYGDSLRHSVLDSIQTLYIQNIVNLCIGIHCMMAFIINLNPLTLQIEEVINIPNKFGIKRVLLRTTVLIAIIICALAVPTFGPIMHLLGGSTMMLTSLLIPIYMYTALKARQKLIKKDSKYSNETPTFLQTLKNSSFKNNVIFGGIMIIGIISMILITISSIKALLTTHYAPPCFISLFNKEPTSENYLAHTNCCGHYQNISVHTYRTSFCSTPQLDFYNNSIF</sequence>
<dbReference type="PANTHER" id="PTHR48017">
    <property type="entry name" value="OS05G0424000 PROTEIN-RELATED"/>
    <property type="match status" value="1"/>
</dbReference>
<feature type="transmembrane region" description="Helical" evidence="6">
    <location>
        <begin position="311"/>
        <end position="329"/>
    </location>
</feature>
<dbReference type="Pfam" id="PF01490">
    <property type="entry name" value="Aa_trans"/>
    <property type="match status" value="1"/>
</dbReference>
<keyword evidence="2" id="KW-0813">Transport</keyword>
<feature type="transmembrane region" description="Helical" evidence="6">
    <location>
        <begin position="45"/>
        <end position="67"/>
    </location>
</feature>
<feature type="transmembrane region" description="Helical" evidence="6">
    <location>
        <begin position="192"/>
        <end position="212"/>
    </location>
</feature>